<organism evidence="6 9">
    <name type="scientific">Parasedimentitalea maritima</name>
    <dbReference type="NCBI Taxonomy" id="2578117"/>
    <lineage>
        <taxon>Bacteria</taxon>
        <taxon>Pseudomonadati</taxon>
        <taxon>Pseudomonadota</taxon>
        <taxon>Alphaproteobacteria</taxon>
        <taxon>Rhodobacterales</taxon>
        <taxon>Paracoccaceae</taxon>
        <taxon>Parasedimentitalea</taxon>
    </lineage>
</organism>
<dbReference type="OrthoDB" id="3252676at2"/>
<keyword evidence="8" id="KW-1185">Reference proteome</keyword>
<dbReference type="GO" id="GO:0003677">
    <property type="term" value="F:DNA binding"/>
    <property type="evidence" value="ECO:0007669"/>
    <property type="project" value="UniProtKB-KW"/>
</dbReference>
<dbReference type="Gene3D" id="3.40.190.10">
    <property type="entry name" value="Periplasmic binding protein-like II"/>
    <property type="match status" value="2"/>
</dbReference>
<dbReference type="Pfam" id="PF03466">
    <property type="entry name" value="LysR_substrate"/>
    <property type="match status" value="1"/>
</dbReference>
<keyword evidence="3" id="KW-0238">DNA-binding</keyword>
<dbReference type="PROSITE" id="PS50931">
    <property type="entry name" value="HTH_LYSR"/>
    <property type="match status" value="1"/>
</dbReference>
<evidence type="ECO:0000256" key="4">
    <source>
        <dbReference type="ARBA" id="ARBA00023163"/>
    </source>
</evidence>
<dbReference type="Gene3D" id="1.10.10.10">
    <property type="entry name" value="Winged helix-like DNA-binding domain superfamily/Winged helix DNA-binding domain"/>
    <property type="match status" value="1"/>
</dbReference>
<gene>
    <name evidence="7" type="ORF">FEE96_08560</name>
    <name evidence="6" type="ORF">GP644_09495</name>
</gene>
<proteinExistence type="inferred from homology"/>
<dbReference type="PRINTS" id="PR00039">
    <property type="entry name" value="HTHLYSR"/>
</dbReference>
<evidence type="ECO:0000313" key="9">
    <source>
        <dbReference type="Proteomes" id="UP000441586"/>
    </source>
</evidence>
<dbReference type="Proteomes" id="UP000305041">
    <property type="component" value="Unassembled WGS sequence"/>
</dbReference>
<name>A0A5R8ZNI3_9RHOB</name>
<accession>A0A5R8ZNI3</accession>
<protein>
    <submittedName>
        <fullName evidence="6">LysR family transcriptional regulator</fullName>
    </submittedName>
</protein>
<accession>A0A6A4RGU4</accession>
<dbReference type="Proteomes" id="UP000441586">
    <property type="component" value="Unassembled WGS sequence"/>
</dbReference>
<evidence type="ECO:0000313" key="7">
    <source>
        <dbReference type="EMBL" id="TLP67378.1"/>
    </source>
</evidence>
<evidence type="ECO:0000313" key="6">
    <source>
        <dbReference type="EMBL" id="KAE9630617.1"/>
    </source>
</evidence>
<keyword evidence="2" id="KW-0805">Transcription regulation</keyword>
<dbReference type="SUPFAM" id="SSF46785">
    <property type="entry name" value="Winged helix' DNA-binding domain"/>
    <property type="match status" value="1"/>
</dbReference>
<dbReference type="PANTHER" id="PTHR30419">
    <property type="entry name" value="HTH-TYPE TRANSCRIPTIONAL REGULATOR YBHD"/>
    <property type="match status" value="1"/>
</dbReference>
<dbReference type="AlphaFoldDB" id="A0A5R8ZNI3"/>
<evidence type="ECO:0000313" key="8">
    <source>
        <dbReference type="Proteomes" id="UP000305041"/>
    </source>
</evidence>
<dbReference type="EMBL" id="VAUA01000003">
    <property type="protein sequence ID" value="TLP67378.1"/>
    <property type="molecule type" value="Genomic_DNA"/>
</dbReference>
<dbReference type="GO" id="GO:0005829">
    <property type="term" value="C:cytosol"/>
    <property type="evidence" value="ECO:0007669"/>
    <property type="project" value="TreeGrafter"/>
</dbReference>
<dbReference type="SUPFAM" id="SSF53850">
    <property type="entry name" value="Periplasmic binding protein-like II"/>
    <property type="match status" value="1"/>
</dbReference>
<dbReference type="InterPro" id="IPR050950">
    <property type="entry name" value="HTH-type_LysR_regulators"/>
</dbReference>
<evidence type="ECO:0000256" key="1">
    <source>
        <dbReference type="ARBA" id="ARBA00009437"/>
    </source>
</evidence>
<reference evidence="6 9" key="2">
    <citation type="submission" date="2019-12" db="EMBL/GenBank/DDBJ databases">
        <authorList>
            <person name="Zhang Y.-J."/>
        </authorList>
    </citation>
    <scope>NUCLEOTIDE SEQUENCE [LARGE SCALE GENOMIC DNA]</scope>
    <source>
        <strain evidence="6 9">H18S-6</strain>
    </source>
</reference>
<dbReference type="GO" id="GO:0003700">
    <property type="term" value="F:DNA-binding transcription factor activity"/>
    <property type="evidence" value="ECO:0007669"/>
    <property type="project" value="InterPro"/>
</dbReference>
<evidence type="ECO:0000256" key="2">
    <source>
        <dbReference type="ARBA" id="ARBA00023015"/>
    </source>
</evidence>
<reference evidence="7 8" key="1">
    <citation type="submission" date="2019-05" db="EMBL/GenBank/DDBJ databases">
        <title>Draft genome sequence of Pelagicola sp. DSW4-44.</title>
        <authorList>
            <person name="Oh J."/>
        </authorList>
    </citation>
    <scope>NUCLEOTIDE SEQUENCE [LARGE SCALE GENOMIC DNA]</scope>
    <source>
        <strain evidence="7 8">DSW4-44</strain>
    </source>
</reference>
<dbReference type="EMBL" id="WSFO01000004">
    <property type="protein sequence ID" value="KAE9630617.1"/>
    <property type="molecule type" value="Genomic_DNA"/>
</dbReference>
<dbReference type="InterPro" id="IPR036388">
    <property type="entry name" value="WH-like_DNA-bd_sf"/>
</dbReference>
<keyword evidence="4" id="KW-0804">Transcription</keyword>
<dbReference type="InterPro" id="IPR005119">
    <property type="entry name" value="LysR_subst-bd"/>
</dbReference>
<dbReference type="Pfam" id="PF00126">
    <property type="entry name" value="HTH_1"/>
    <property type="match status" value="1"/>
</dbReference>
<sequence length="300" mass="33318">MAIKIEMLRCFSAVAEAGNLADAAIRLGRTQPAISMKLKQLEDHLNQRLFVSDRKSQLTPVGLQIFELARTELRQFDDTIKAIQTAAVSPQGLVRVASVPSVAGLVFPSMVEKFRVVCPGTRIELQDTDTQQVIDALSRGKADIGIASNDHALNGIQQTKLFSDRFGLICSPRHPLAHKKGPITLVDVISDQFIRNDLCLSITSQSFQEMTARASLSARNTLSLISMVRSDRWVTILPKAVLHIAPSDLIFREISDLTSRRQVNLLLREKSPFQEYSEKLKDVILSTNWETNLSAGSPKR</sequence>
<evidence type="ECO:0000256" key="3">
    <source>
        <dbReference type="ARBA" id="ARBA00023125"/>
    </source>
</evidence>
<feature type="domain" description="HTH lysR-type" evidence="5">
    <location>
        <begin position="3"/>
        <end position="59"/>
    </location>
</feature>
<dbReference type="InterPro" id="IPR036390">
    <property type="entry name" value="WH_DNA-bd_sf"/>
</dbReference>
<evidence type="ECO:0000259" key="5">
    <source>
        <dbReference type="PROSITE" id="PS50931"/>
    </source>
</evidence>
<comment type="caution">
    <text evidence="6">The sequence shown here is derived from an EMBL/GenBank/DDBJ whole genome shotgun (WGS) entry which is preliminary data.</text>
</comment>
<dbReference type="InterPro" id="IPR000847">
    <property type="entry name" value="LysR_HTH_N"/>
</dbReference>
<comment type="similarity">
    <text evidence="1">Belongs to the LysR transcriptional regulatory family.</text>
</comment>